<dbReference type="Proteomes" id="UP000287917">
    <property type="component" value="Unassembled WGS sequence"/>
</dbReference>
<dbReference type="EMBL" id="QNZK01000184">
    <property type="protein sequence ID" value="RTZ85073.1"/>
    <property type="molecule type" value="Genomic_DNA"/>
</dbReference>
<keyword evidence="1" id="KW-1133">Transmembrane helix</keyword>
<evidence type="ECO:0000256" key="1">
    <source>
        <dbReference type="SAM" id="Phobius"/>
    </source>
</evidence>
<organism evidence="2 3">
    <name type="scientific">SAR324 cluster bacterium</name>
    <dbReference type="NCBI Taxonomy" id="2024889"/>
    <lineage>
        <taxon>Bacteria</taxon>
        <taxon>Deltaproteobacteria</taxon>
        <taxon>SAR324 cluster</taxon>
    </lineage>
</organism>
<sequence length="183" mass="20691">MANSAENTMMKKRQGCLDYNSAYTLIEVMLVLAIVSVVLISAQRPLLEFHRIAVLEQQKEVLRGDFQRFLLLLKSELIQAGYALSSGSETAVEISTHSLVFKADRNRDGDVADTREKIAYRYDPETKVLFRKSGNSAYQTLIESIYDLKFEIAQTPPQTCIKVSVQVIIDAPEQETVLCQLVW</sequence>
<dbReference type="Pfam" id="PF07963">
    <property type="entry name" value="N_methyl"/>
    <property type="match status" value="1"/>
</dbReference>
<protein>
    <recommendedName>
        <fullName evidence="4">Prepilin-type N-terminal cleavage/methylation domain-containing protein</fullName>
    </recommendedName>
</protein>
<keyword evidence="1" id="KW-0812">Transmembrane</keyword>
<feature type="transmembrane region" description="Helical" evidence="1">
    <location>
        <begin position="20"/>
        <end position="42"/>
    </location>
</feature>
<dbReference type="AlphaFoldDB" id="A0A432GNB0"/>
<evidence type="ECO:0000313" key="3">
    <source>
        <dbReference type="Proteomes" id="UP000287917"/>
    </source>
</evidence>
<evidence type="ECO:0008006" key="4">
    <source>
        <dbReference type="Google" id="ProtNLM"/>
    </source>
</evidence>
<gene>
    <name evidence="2" type="ORF">DSY96_05335</name>
</gene>
<evidence type="ECO:0000313" key="2">
    <source>
        <dbReference type="EMBL" id="RTZ85073.1"/>
    </source>
</evidence>
<name>A0A432GNB0_9DELT</name>
<comment type="caution">
    <text evidence="2">The sequence shown here is derived from an EMBL/GenBank/DDBJ whole genome shotgun (WGS) entry which is preliminary data.</text>
</comment>
<dbReference type="InterPro" id="IPR012902">
    <property type="entry name" value="N_methyl_site"/>
</dbReference>
<proteinExistence type="predicted"/>
<keyword evidence="1" id="KW-0472">Membrane</keyword>
<reference evidence="2 3" key="1">
    <citation type="submission" date="2018-06" db="EMBL/GenBank/DDBJ databases">
        <title>Combined omics and stable isotope probing to characterize newly discovered Mariana Back-Arc vent microbial communities.</title>
        <authorList>
            <person name="Trembath-Reichert E."/>
            <person name="Huber J.A."/>
        </authorList>
    </citation>
    <scope>NUCLEOTIDE SEQUENCE [LARGE SCALE GENOMIC DNA]</scope>
    <source>
        <strain evidence="2">MAG 58</strain>
    </source>
</reference>
<dbReference type="NCBIfam" id="TIGR02532">
    <property type="entry name" value="IV_pilin_GFxxxE"/>
    <property type="match status" value="1"/>
</dbReference>
<accession>A0A432GNB0</accession>